<feature type="compositionally biased region" description="Pro residues" evidence="7">
    <location>
        <begin position="39"/>
        <end position="53"/>
    </location>
</feature>
<feature type="region of interest" description="Disordered" evidence="7">
    <location>
        <begin position="1"/>
        <end position="120"/>
    </location>
</feature>
<dbReference type="InterPro" id="IPR001005">
    <property type="entry name" value="SANT/Myb"/>
</dbReference>
<dbReference type="FunFam" id="1.10.10.60:FF:000010">
    <property type="entry name" value="Transcriptional activator Myb isoform A"/>
    <property type="match status" value="1"/>
</dbReference>
<organism evidence="10">
    <name type="scientific">Corethron hystrix</name>
    <dbReference type="NCBI Taxonomy" id="216773"/>
    <lineage>
        <taxon>Eukaryota</taxon>
        <taxon>Sar</taxon>
        <taxon>Stramenopiles</taxon>
        <taxon>Ochrophyta</taxon>
        <taxon>Bacillariophyta</taxon>
        <taxon>Coscinodiscophyceae</taxon>
        <taxon>Corethrophycidae</taxon>
        <taxon>Corethrales</taxon>
        <taxon>Corethraceae</taxon>
        <taxon>Corethron</taxon>
    </lineage>
</organism>
<dbReference type="PROSITE" id="PS50090">
    <property type="entry name" value="MYB_LIKE"/>
    <property type="match status" value="3"/>
</dbReference>
<dbReference type="SUPFAM" id="SSF46689">
    <property type="entry name" value="Homeodomain-like"/>
    <property type="match status" value="2"/>
</dbReference>
<feature type="compositionally biased region" description="Polar residues" evidence="7">
    <location>
        <begin position="567"/>
        <end position="579"/>
    </location>
</feature>
<dbReference type="SMART" id="SM00717">
    <property type="entry name" value="SANT"/>
    <property type="match status" value="3"/>
</dbReference>
<dbReference type="PROSITE" id="PS51294">
    <property type="entry name" value="HTH_MYB"/>
    <property type="match status" value="3"/>
</dbReference>
<keyword evidence="4" id="KW-0238">DNA-binding</keyword>
<dbReference type="FunFam" id="1.10.10.60:FF:000016">
    <property type="entry name" value="Transcriptional activator Myb isoform A"/>
    <property type="match status" value="1"/>
</dbReference>
<feature type="compositionally biased region" description="Basic and acidic residues" evidence="7">
    <location>
        <begin position="585"/>
        <end position="598"/>
    </location>
</feature>
<feature type="compositionally biased region" description="Low complexity" evidence="7">
    <location>
        <begin position="99"/>
        <end position="118"/>
    </location>
</feature>
<dbReference type="InterPro" id="IPR050560">
    <property type="entry name" value="MYB_TF"/>
</dbReference>
<evidence type="ECO:0000256" key="5">
    <source>
        <dbReference type="ARBA" id="ARBA00023163"/>
    </source>
</evidence>
<evidence type="ECO:0000259" key="8">
    <source>
        <dbReference type="PROSITE" id="PS50090"/>
    </source>
</evidence>
<feature type="domain" description="HTH myb-type" evidence="9">
    <location>
        <begin position="233"/>
        <end position="282"/>
    </location>
</feature>
<evidence type="ECO:0000256" key="2">
    <source>
        <dbReference type="ARBA" id="ARBA00022737"/>
    </source>
</evidence>
<protein>
    <submittedName>
        <fullName evidence="10">Uncharacterized protein</fullName>
    </submittedName>
</protein>
<feature type="compositionally biased region" description="Basic residues" evidence="7">
    <location>
        <begin position="326"/>
        <end position="342"/>
    </location>
</feature>
<evidence type="ECO:0000256" key="3">
    <source>
        <dbReference type="ARBA" id="ARBA00023015"/>
    </source>
</evidence>
<feature type="region of interest" description="Disordered" evidence="7">
    <location>
        <begin position="318"/>
        <end position="390"/>
    </location>
</feature>
<feature type="region of interest" description="Disordered" evidence="7">
    <location>
        <begin position="546"/>
        <end position="604"/>
    </location>
</feature>
<dbReference type="GO" id="GO:0000978">
    <property type="term" value="F:RNA polymerase II cis-regulatory region sequence-specific DNA binding"/>
    <property type="evidence" value="ECO:0007669"/>
    <property type="project" value="TreeGrafter"/>
</dbReference>
<feature type="domain" description="HTH myb-type" evidence="9">
    <location>
        <begin position="176"/>
        <end position="231"/>
    </location>
</feature>
<feature type="domain" description="HTH myb-type" evidence="9">
    <location>
        <begin position="125"/>
        <end position="175"/>
    </location>
</feature>
<feature type="region of interest" description="Disordered" evidence="7">
    <location>
        <begin position="709"/>
        <end position="778"/>
    </location>
</feature>
<dbReference type="Gene3D" id="1.10.10.60">
    <property type="entry name" value="Homeodomain-like"/>
    <property type="match status" value="3"/>
</dbReference>
<dbReference type="InterPro" id="IPR017930">
    <property type="entry name" value="Myb_dom"/>
</dbReference>
<keyword evidence="3" id="KW-0805">Transcription regulation</keyword>
<feature type="domain" description="Myb-like" evidence="8">
    <location>
        <begin position="228"/>
        <end position="278"/>
    </location>
</feature>
<proteinExistence type="predicted"/>
<feature type="compositionally biased region" description="Basic residues" evidence="7">
    <location>
        <begin position="644"/>
        <end position="660"/>
    </location>
</feature>
<feature type="compositionally biased region" description="Polar residues" evidence="7">
    <location>
        <begin position="353"/>
        <end position="364"/>
    </location>
</feature>
<feature type="compositionally biased region" description="Low complexity" evidence="7">
    <location>
        <begin position="64"/>
        <end position="88"/>
    </location>
</feature>
<evidence type="ECO:0000256" key="4">
    <source>
        <dbReference type="ARBA" id="ARBA00023125"/>
    </source>
</evidence>
<gene>
    <name evidence="10" type="ORF">CHYS00102_LOCUS2882</name>
</gene>
<feature type="compositionally biased region" description="Polar residues" evidence="7">
    <location>
        <begin position="731"/>
        <end position="742"/>
    </location>
</feature>
<feature type="compositionally biased region" description="Low complexity" evidence="7">
    <location>
        <begin position="757"/>
        <end position="773"/>
    </location>
</feature>
<dbReference type="PANTHER" id="PTHR45614:SF232">
    <property type="entry name" value="TRANSCRIPTION FACTOR MYB3R-2"/>
    <property type="match status" value="1"/>
</dbReference>
<dbReference type="EMBL" id="HBFR01004113">
    <property type="protein sequence ID" value="CAD8875706.1"/>
    <property type="molecule type" value="Transcribed_RNA"/>
</dbReference>
<dbReference type="Pfam" id="PF00249">
    <property type="entry name" value="Myb_DNA-binding"/>
    <property type="match status" value="3"/>
</dbReference>
<keyword evidence="5" id="KW-0804">Transcription</keyword>
<feature type="domain" description="Myb-like" evidence="8">
    <location>
        <begin position="131"/>
        <end position="175"/>
    </location>
</feature>
<evidence type="ECO:0000256" key="7">
    <source>
        <dbReference type="SAM" id="MobiDB-lite"/>
    </source>
</evidence>
<sequence length="802" mass="88901">MYPPPQGKHGHRYGPAMGPPGPGGWGMPHHPHRGHMGPMMPPHQAPMGMPPIPSHGGYGNGSQMGQQNKNNGINGMNGMSGMNNNNNNGSGGGGGGRRPPQISASSSTSSGGPSNIGIRRGPFVKKVAGVKWTKEEDDALRAAVEENGAKNWKLIAERLQDRTEVQCLHRWQKVLKPTLVKGPWTAEEDRKVIELVAQYGAKKWSLIASNLPGRIGKQCRERWHNHLNPDICKEAWTIEEDRTILEAHQALGNRWAEIAKMLPGRTDNAIKNHWNSSMRRKIEKYLAKKQGCDESHIRYLEDGRFDFMGDIDGVLASVRGKDGSGRRSKGDRRPKKARKKKTEKVPIPDAACSSMTADQPSNRLSHCPITPLPISKSYSDSEESSKGSEFSRSKSYKVADIVSSKSDHRIRNAFSQDTSYSKSVRGSPDDLDFCYSSKMFSPHNDLFSDQNKSKTSCASPSRHISSPVFRMTPKSRCMSDIFRSPFLDTPLDTAKKTNTKLDMISSSRPSNPDGLFSDFYSPTMNMESMYPSLDTSDMFSSPKYSKKERLFSPSPDPTKSFLDKVTHSSLPHTPLQQGKGSPIKIPDKNKFEKSDMSRTHSRLQSSLPLLKAVSTESSQYSQVTETTDFLSIIDREDLRERTLTKPHKKRGVSLKSKQRKSCSSSSTIKTPSSSSSRSRITFSSFSDEKLDISDLSSPTLKQDVFSMSDLKQSSVKRKRSKASLSEDEDNNLSSNEKNNSIGGFSEPELGGFHLDVSLSPTSFPLNSPSPSNSGEAYISNFFFDEEGTPVKTPERKRSKTHK</sequence>
<reference evidence="10" key="1">
    <citation type="submission" date="2021-01" db="EMBL/GenBank/DDBJ databases">
        <authorList>
            <person name="Corre E."/>
            <person name="Pelletier E."/>
            <person name="Niang G."/>
            <person name="Scheremetjew M."/>
            <person name="Finn R."/>
            <person name="Kale V."/>
            <person name="Holt S."/>
            <person name="Cochrane G."/>
            <person name="Meng A."/>
            <person name="Brown T."/>
            <person name="Cohen L."/>
        </authorList>
    </citation>
    <scope>NUCLEOTIDE SEQUENCE</scope>
    <source>
        <strain evidence="10">308</strain>
    </source>
</reference>
<dbReference type="PANTHER" id="PTHR45614">
    <property type="entry name" value="MYB PROTEIN-RELATED"/>
    <property type="match status" value="1"/>
</dbReference>
<comment type="subcellular location">
    <subcellularLocation>
        <location evidence="1">Nucleus</location>
    </subcellularLocation>
</comment>
<dbReference type="AlphaFoldDB" id="A0A7S1B5E6"/>
<evidence type="ECO:0000256" key="1">
    <source>
        <dbReference type="ARBA" id="ARBA00004123"/>
    </source>
</evidence>
<dbReference type="GO" id="GO:0000981">
    <property type="term" value="F:DNA-binding transcription factor activity, RNA polymerase II-specific"/>
    <property type="evidence" value="ECO:0007669"/>
    <property type="project" value="TreeGrafter"/>
</dbReference>
<keyword evidence="6" id="KW-0539">Nucleus</keyword>
<keyword evidence="2" id="KW-0677">Repeat</keyword>
<dbReference type="InterPro" id="IPR009057">
    <property type="entry name" value="Homeodomain-like_sf"/>
</dbReference>
<evidence type="ECO:0000259" key="9">
    <source>
        <dbReference type="PROSITE" id="PS51294"/>
    </source>
</evidence>
<feature type="compositionally biased region" description="Low complexity" evidence="7">
    <location>
        <begin position="661"/>
        <end position="680"/>
    </location>
</feature>
<feature type="region of interest" description="Disordered" evidence="7">
    <location>
        <begin position="641"/>
        <end position="680"/>
    </location>
</feature>
<evidence type="ECO:0000313" key="10">
    <source>
        <dbReference type="EMBL" id="CAD8875706.1"/>
    </source>
</evidence>
<accession>A0A7S1B5E6</accession>
<feature type="domain" description="Myb-like" evidence="8">
    <location>
        <begin position="176"/>
        <end position="227"/>
    </location>
</feature>
<dbReference type="GO" id="GO:0005634">
    <property type="term" value="C:nucleus"/>
    <property type="evidence" value="ECO:0007669"/>
    <property type="project" value="UniProtKB-SubCell"/>
</dbReference>
<evidence type="ECO:0000256" key="6">
    <source>
        <dbReference type="ARBA" id="ARBA00023242"/>
    </source>
</evidence>
<name>A0A7S1B5E6_9STRA</name>
<dbReference type="CDD" id="cd00167">
    <property type="entry name" value="SANT"/>
    <property type="match status" value="3"/>
</dbReference>